<sequence>MRVSTMNLFCAFLLFLTPAAQAQIRAAFVYVGPAKEVGWSHSHDEGRQYLEKVFGTDVKTQYVEFVQEGRASAETIRKLAAENDIVFTTSQGYMVTTARLAREFPAVKFDNATGLRLSENLGSYAARAYEPRYLSGMIAGAMTRSNRIGFVAAHAIPEVIRGINAFTLGVRRVNPQAVVEVKWTKQWYAPEKAAEQARELLKGGADVLTHHTDSPAVVKEAEAAGVFAISFHSDMSEFAPKTQVASVGYDWGKYYATQIQALKDGNWSGKRLWLGMSDHIAQLNNISDQIPAAVREQVLQVEQQIENKTFIVFSGPILNSRGRPLVREGESLSDEELQRMNWYVDGVVGEMPSF</sequence>
<accession>A0A9X2WHB5</accession>
<evidence type="ECO:0000259" key="3">
    <source>
        <dbReference type="Pfam" id="PF02608"/>
    </source>
</evidence>
<keyword evidence="1 2" id="KW-0732">Signal</keyword>
<dbReference type="PANTHER" id="PTHR43208:SF1">
    <property type="entry name" value="ABC TRANSPORTER SUBSTRATE-BINDING PROTEIN"/>
    <property type="match status" value="1"/>
</dbReference>
<dbReference type="RefSeq" id="WP_260977117.1">
    <property type="nucleotide sequence ID" value="NZ_JAOANI010000028.1"/>
</dbReference>
<proteinExistence type="predicted"/>
<dbReference type="EMBL" id="JAOANI010000028">
    <property type="protein sequence ID" value="MCT7360278.1"/>
    <property type="molecule type" value="Genomic_DNA"/>
</dbReference>
<protein>
    <submittedName>
        <fullName evidence="4">BMP family ABC transporter substrate-binding protein</fullName>
    </submittedName>
</protein>
<keyword evidence="5" id="KW-1185">Reference proteome</keyword>
<evidence type="ECO:0000313" key="4">
    <source>
        <dbReference type="EMBL" id="MCT7360278.1"/>
    </source>
</evidence>
<evidence type="ECO:0000313" key="5">
    <source>
        <dbReference type="Proteomes" id="UP001147830"/>
    </source>
</evidence>
<evidence type="ECO:0000256" key="1">
    <source>
        <dbReference type="ARBA" id="ARBA00022729"/>
    </source>
</evidence>
<dbReference type="InterPro" id="IPR052910">
    <property type="entry name" value="ABC-Purine-Binding"/>
</dbReference>
<comment type="caution">
    <text evidence="4">The sequence shown here is derived from an EMBL/GenBank/DDBJ whole genome shotgun (WGS) entry which is preliminary data.</text>
</comment>
<dbReference type="Pfam" id="PF02608">
    <property type="entry name" value="Bmp"/>
    <property type="match status" value="1"/>
</dbReference>
<dbReference type="PANTHER" id="PTHR43208">
    <property type="entry name" value="ABC TRANSPORTER SUBSTRATE-BINDING PROTEIN"/>
    <property type="match status" value="1"/>
</dbReference>
<dbReference type="GO" id="GO:0005886">
    <property type="term" value="C:plasma membrane"/>
    <property type="evidence" value="ECO:0007669"/>
    <property type="project" value="InterPro"/>
</dbReference>
<dbReference type="Proteomes" id="UP001147830">
    <property type="component" value="Unassembled WGS sequence"/>
</dbReference>
<feature type="chain" id="PRO_5040968326" evidence="2">
    <location>
        <begin position="23"/>
        <end position="354"/>
    </location>
</feature>
<name>A0A9X2WHB5_9GAMM</name>
<dbReference type="InterPro" id="IPR003760">
    <property type="entry name" value="PnrA-like"/>
</dbReference>
<gene>
    <name evidence="4" type="ORF">NYR02_14750</name>
</gene>
<dbReference type="CDD" id="cd19963">
    <property type="entry name" value="PBP1_BMP-like"/>
    <property type="match status" value="1"/>
</dbReference>
<reference evidence="4" key="2">
    <citation type="submission" date="2022-08" db="EMBL/GenBank/DDBJ databases">
        <authorList>
            <person name="Dong C."/>
        </authorList>
    </citation>
    <scope>NUCLEOTIDE SEQUENCE</scope>
    <source>
        <strain evidence="4">59MF3M-4</strain>
    </source>
</reference>
<evidence type="ECO:0000256" key="2">
    <source>
        <dbReference type="SAM" id="SignalP"/>
    </source>
</evidence>
<reference evidence="4" key="1">
    <citation type="journal article" date="2022" name="Front. Microbiol.">
        <title>Genome-based taxonomic rearrangement of Oceanobacter-related bacteria including the description of Thalassolituus hydrocarbonoclasticus sp. nov. and Thalassolituus pacificus sp. nov. and emended description of the genus Thalassolituus.</title>
        <authorList>
            <person name="Dong C."/>
            <person name="Wei L."/>
            <person name="Wang J."/>
            <person name="Lai Q."/>
            <person name="Huang Z."/>
            <person name="Shao Z."/>
        </authorList>
    </citation>
    <scope>NUCLEOTIDE SEQUENCE</scope>
    <source>
        <strain evidence="4">59MF3M-4</strain>
    </source>
</reference>
<dbReference type="AlphaFoldDB" id="A0A9X2WHB5"/>
<dbReference type="Gene3D" id="3.40.50.2300">
    <property type="match status" value="2"/>
</dbReference>
<feature type="domain" description="ABC transporter substrate-binding protein PnrA-like" evidence="3">
    <location>
        <begin position="25"/>
        <end position="312"/>
    </location>
</feature>
<organism evidence="4 5">
    <name type="scientific">Thalassolituus pacificus</name>
    <dbReference type="NCBI Taxonomy" id="2975440"/>
    <lineage>
        <taxon>Bacteria</taxon>
        <taxon>Pseudomonadati</taxon>
        <taxon>Pseudomonadota</taxon>
        <taxon>Gammaproteobacteria</taxon>
        <taxon>Oceanospirillales</taxon>
        <taxon>Oceanospirillaceae</taxon>
        <taxon>Thalassolituus</taxon>
    </lineage>
</organism>
<feature type="signal peptide" evidence="2">
    <location>
        <begin position="1"/>
        <end position="22"/>
    </location>
</feature>